<dbReference type="Proteomes" id="UP001500305">
    <property type="component" value="Unassembled WGS sequence"/>
</dbReference>
<dbReference type="InterPro" id="IPR014325">
    <property type="entry name" value="RNA_pol_sigma-E_actinobac"/>
</dbReference>
<evidence type="ECO:0000256" key="4">
    <source>
        <dbReference type="ARBA" id="ARBA00023125"/>
    </source>
</evidence>
<dbReference type="Gene3D" id="1.10.1740.10">
    <property type="match status" value="1"/>
</dbReference>
<name>A0ABP5RTD8_9ACTN</name>
<evidence type="ECO:0000313" key="8">
    <source>
        <dbReference type="EMBL" id="GAA2274886.1"/>
    </source>
</evidence>
<sequence length="180" mass="20059">MTDEEYSAFYLSSFSLLVRQVYAMTGDFNEAQDAVQEAFVRGWARRGRLSAEENSPEAWIRTVAWRLAVSRWRRALRGRVLERRQYTPEQSVDGPGPEHTALVAALRRLPAAQRQAIVLFHLCDLSINQVAAETGAAVGTVKARLSRGRAALAKYLADDPDALAGSPVERSNRERIRSCA</sequence>
<evidence type="ECO:0000256" key="2">
    <source>
        <dbReference type="ARBA" id="ARBA00023015"/>
    </source>
</evidence>
<dbReference type="NCBIfam" id="TIGR02983">
    <property type="entry name" value="SigE-fam_strep"/>
    <property type="match status" value="1"/>
</dbReference>
<organism evidence="8 9">
    <name type="scientific">Kitasatospora cystarginea</name>
    <dbReference type="NCBI Taxonomy" id="58350"/>
    <lineage>
        <taxon>Bacteria</taxon>
        <taxon>Bacillati</taxon>
        <taxon>Actinomycetota</taxon>
        <taxon>Actinomycetes</taxon>
        <taxon>Kitasatosporales</taxon>
        <taxon>Streptomycetaceae</taxon>
        <taxon>Kitasatospora</taxon>
    </lineage>
</organism>
<protein>
    <submittedName>
        <fullName evidence="8">SigE family RNA polymerase sigma factor</fullName>
    </submittedName>
</protein>
<dbReference type="InterPro" id="IPR007627">
    <property type="entry name" value="RNA_pol_sigma70_r2"/>
</dbReference>
<evidence type="ECO:0000259" key="7">
    <source>
        <dbReference type="Pfam" id="PF08281"/>
    </source>
</evidence>
<dbReference type="PANTHER" id="PTHR43133:SF50">
    <property type="entry name" value="ECF RNA POLYMERASE SIGMA FACTOR SIGM"/>
    <property type="match status" value="1"/>
</dbReference>
<dbReference type="Pfam" id="PF04542">
    <property type="entry name" value="Sigma70_r2"/>
    <property type="match status" value="1"/>
</dbReference>
<proteinExistence type="inferred from homology"/>
<reference evidence="9" key="1">
    <citation type="journal article" date="2019" name="Int. J. Syst. Evol. Microbiol.">
        <title>The Global Catalogue of Microorganisms (GCM) 10K type strain sequencing project: providing services to taxonomists for standard genome sequencing and annotation.</title>
        <authorList>
            <consortium name="The Broad Institute Genomics Platform"/>
            <consortium name="The Broad Institute Genome Sequencing Center for Infectious Disease"/>
            <person name="Wu L."/>
            <person name="Ma J."/>
        </authorList>
    </citation>
    <scope>NUCLEOTIDE SEQUENCE [LARGE SCALE GENOMIC DNA]</scope>
    <source>
        <strain evidence="9">JCM 7356</strain>
    </source>
</reference>
<feature type="domain" description="RNA polymerase sigma factor 70 region 4 type 2" evidence="7">
    <location>
        <begin position="101"/>
        <end position="152"/>
    </location>
</feature>
<gene>
    <name evidence="8" type="ORF">GCM10010430_71070</name>
</gene>
<evidence type="ECO:0000256" key="5">
    <source>
        <dbReference type="ARBA" id="ARBA00023163"/>
    </source>
</evidence>
<dbReference type="InterPro" id="IPR013324">
    <property type="entry name" value="RNA_pol_sigma_r3/r4-like"/>
</dbReference>
<accession>A0ABP5RTD8</accession>
<evidence type="ECO:0000313" key="9">
    <source>
        <dbReference type="Proteomes" id="UP001500305"/>
    </source>
</evidence>
<evidence type="ECO:0000256" key="1">
    <source>
        <dbReference type="ARBA" id="ARBA00010641"/>
    </source>
</evidence>
<dbReference type="InterPro" id="IPR013249">
    <property type="entry name" value="RNA_pol_sigma70_r4_t2"/>
</dbReference>
<dbReference type="InterPro" id="IPR013325">
    <property type="entry name" value="RNA_pol_sigma_r2"/>
</dbReference>
<keyword evidence="9" id="KW-1185">Reference proteome</keyword>
<dbReference type="SUPFAM" id="SSF88946">
    <property type="entry name" value="Sigma2 domain of RNA polymerase sigma factors"/>
    <property type="match status" value="1"/>
</dbReference>
<dbReference type="SUPFAM" id="SSF88659">
    <property type="entry name" value="Sigma3 and sigma4 domains of RNA polymerase sigma factors"/>
    <property type="match status" value="1"/>
</dbReference>
<keyword evidence="3" id="KW-0731">Sigma factor</keyword>
<comment type="similarity">
    <text evidence="1">Belongs to the sigma-70 factor family. ECF subfamily.</text>
</comment>
<evidence type="ECO:0000256" key="3">
    <source>
        <dbReference type="ARBA" id="ARBA00023082"/>
    </source>
</evidence>
<comment type="caution">
    <text evidence="8">The sequence shown here is derived from an EMBL/GenBank/DDBJ whole genome shotgun (WGS) entry which is preliminary data.</text>
</comment>
<keyword evidence="4" id="KW-0238">DNA-binding</keyword>
<dbReference type="InterPro" id="IPR014284">
    <property type="entry name" value="RNA_pol_sigma-70_dom"/>
</dbReference>
<keyword evidence="2" id="KW-0805">Transcription regulation</keyword>
<keyword evidence="5" id="KW-0804">Transcription</keyword>
<dbReference type="EMBL" id="BAAATR010000051">
    <property type="protein sequence ID" value="GAA2274886.1"/>
    <property type="molecule type" value="Genomic_DNA"/>
</dbReference>
<dbReference type="InterPro" id="IPR036388">
    <property type="entry name" value="WH-like_DNA-bd_sf"/>
</dbReference>
<dbReference type="NCBIfam" id="TIGR02937">
    <property type="entry name" value="sigma70-ECF"/>
    <property type="match status" value="1"/>
</dbReference>
<feature type="domain" description="RNA polymerase sigma-70 region 2" evidence="6">
    <location>
        <begin position="15"/>
        <end position="75"/>
    </location>
</feature>
<evidence type="ECO:0000259" key="6">
    <source>
        <dbReference type="Pfam" id="PF04542"/>
    </source>
</evidence>
<dbReference type="PANTHER" id="PTHR43133">
    <property type="entry name" value="RNA POLYMERASE ECF-TYPE SIGMA FACTO"/>
    <property type="match status" value="1"/>
</dbReference>
<dbReference type="Pfam" id="PF08281">
    <property type="entry name" value="Sigma70_r4_2"/>
    <property type="match status" value="1"/>
</dbReference>
<dbReference type="Gene3D" id="1.10.10.10">
    <property type="entry name" value="Winged helix-like DNA-binding domain superfamily/Winged helix DNA-binding domain"/>
    <property type="match status" value="1"/>
</dbReference>
<dbReference type="InterPro" id="IPR039425">
    <property type="entry name" value="RNA_pol_sigma-70-like"/>
</dbReference>
<dbReference type="RefSeq" id="WP_344640702.1">
    <property type="nucleotide sequence ID" value="NZ_BAAATR010000051.1"/>
</dbReference>
<dbReference type="CDD" id="cd06171">
    <property type="entry name" value="Sigma70_r4"/>
    <property type="match status" value="1"/>
</dbReference>